<dbReference type="EMBL" id="BMXF01000001">
    <property type="protein sequence ID" value="GHB52994.1"/>
    <property type="molecule type" value="Genomic_DNA"/>
</dbReference>
<dbReference type="NCBIfam" id="TIGR04131">
    <property type="entry name" value="Bac_Flav_CTERM"/>
    <property type="match status" value="1"/>
</dbReference>
<name>A0A8J3D179_9BACT</name>
<comment type="caution">
    <text evidence="1">The sequence shown here is derived from an EMBL/GenBank/DDBJ whole genome shotgun (WGS) entry which is preliminary data.</text>
</comment>
<sequence>MAAISVLAPVQAAHVIGGNITISPRNNLTGVYDVCVTLYYDANSSDPNAEQSEITVSFFRKFDNARLSDLRLKQTSKQPLPFTNPGCAASRNLKINVVQFCAETRLPLSEYAHQDGYYVSWERCCRSADVRNLKGAGTSSLVLYAEFPPVSTANHSPVFGAANGEILCRNTAYTFESGATDPDGDELRYRLDTPFSSTRPPYGIDPLAPSTAGPYPKSEWANGFGTANPVPSQPAFSLDPKTGTIRLTPTETGLFVYRVVVEEYRGGRKLGESHRDYQLLVIDCNTDNPPPVAIEDALLPPGATIAEGDSLIDVGICRGDTIQLKAESNPQFAYQWQRDGVNLKNASGPAITITQEGVYSVVKTFADRCGNASTLGEKFGVKYRLQEKVNITPGPKASVCEGTPLDLTVNIGGAGWSFRWQKDGKALPGATFNTLSGVTEAGVYIVKAANIVTQCVSSDTVTVRLNTRPPASITAPAREVCQGDSVVLQTNAGKSFTYVWYQAQTPQTNPIGPINLVKQSGLYSVEVRDTTTGCSRRSDTLRITVKPAPEVLFDSIPSLCGQADAKLSLSATPTGGIFSGKGVSGNTFDANQAGLGSHPVVYTYKAPNGCTATATQTARVTSAPRAFLGNNKVIVRGDSLQLRSSVTDGATYEWSPPLGLSNPNVAQPTASPTQTTTYRLRVSMANGCFSESEIVIEVLPPVKIPNGFTPNGDGTNDTWEIENSAAYLDCEVEIFNRWGNRVFSSKGYDKDWGGQFNNEDLPAATYYYVIKLHPDLPVKSGSVTIFR</sequence>
<keyword evidence="2" id="KW-1185">Reference proteome</keyword>
<gene>
    <name evidence="1" type="ORF">GCM10007390_02100</name>
</gene>
<organism evidence="1 2">
    <name type="scientific">Persicitalea jodogahamensis</name>
    <dbReference type="NCBI Taxonomy" id="402147"/>
    <lineage>
        <taxon>Bacteria</taxon>
        <taxon>Pseudomonadati</taxon>
        <taxon>Bacteroidota</taxon>
        <taxon>Cytophagia</taxon>
        <taxon>Cytophagales</taxon>
        <taxon>Spirosomataceae</taxon>
        <taxon>Persicitalea</taxon>
    </lineage>
</organism>
<evidence type="ECO:0000313" key="2">
    <source>
        <dbReference type="Proteomes" id="UP000598271"/>
    </source>
</evidence>
<dbReference type="InterPro" id="IPR036179">
    <property type="entry name" value="Ig-like_dom_sf"/>
</dbReference>
<dbReference type="SUPFAM" id="SSF48726">
    <property type="entry name" value="Immunoglobulin"/>
    <property type="match status" value="1"/>
</dbReference>
<reference evidence="1 2" key="1">
    <citation type="journal article" date="2014" name="Int. J. Syst. Evol. Microbiol.">
        <title>Complete genome sequence of Corynebacterium casei LMG S-19264T (=DSM 44701T), isolated from a smear-ripened cheese.</title>
        <authorList>
            <consortium name="US DOE Joint Genome Institute (JGI-PGF)"/>
            <person name="Walter F."/>
            <person name="Albersmeier A."/>
            <person name="Kalinowski J."/>
            <person name="Ruckert C."/>
        </authorList>
    </citation>
    <scope>NUCLEOTIDE SEQUENCE [LARGE SCALE GENOMIC DNA]</scope>
    <source>
        <strain evidence="1 2">KCTC 12866</strain>
    </source>
</reference>
<dbReference type="Proteomes" id="UP000598271">
    <property type="component" value="Unassembled WGS sequence"/>
</dbReference>
<protein>
    <recommendedName>
        <fullName evidence="3">Gliding motility-associated C-terminal domain-containing protein</fullName>
    </recommendedName>
</protein>
<dbReference type="InterPro" id="IPR026341">
    <property type="entry name" value="T9SS_type_B"/>
</dbReference>
<dbReference type="AlphaFoldDB" id="A0A8J3D179"/>
<dbReference type="Gene3D" id="2.60.40.10">
    <property type="entry name" value="Immunoglobulins"/>
    <property type="match status" value="1"/>
</dbReference>
<evidence type="ECO:0000313" key="1">
    <source>
        <dbReference type="EMBL" id="GHB52994.1"/>
    </source>
</evidence>
<dbReference type="InterPro" id="IPR013783">
    <property type="entry name" value="Ig-like_fold"/>
</dbReference>
<accession>A0A8J3D179</accession>
<dbReference type="Pfam" id="PF13585">
    <property type="entry name" value="CHU_C"/>
    <property type="match status" value="1"/>
</dbReference>
<evidence type="ECO:0008006" key="3">
    <source>
        <dbReference type="Google" id="ProtNLM"/>
    </source>
</evidence>
<proteinExistence type="predicted"/>